<dbReference type="GO" id="GO:0006508">
    <property type="term" value="P:proteolysis"/>
    <property type="evidence" value="ECO:0007669"/>
    <property type="project" value="InterPro"/>
</dbReference>
<dbReference type="Gene3D" id="3.40.50.10390">
    <property type="entry name" value="Gingipain r, domain 1"/>
    <property type="match status" value="1"/>
</dbReference>
<keyword evidence="4" id="KW-1185">Reference proteome</keyword>
<dbReference type="STRING" id="999422.HMPREF9944_00951"/>
<evidence type="ECO:0000256" key="1">
    <source>
        <dbReference type="ARBA" id="ARBA00022729"/>
    </source>
</evidence>
<evidence type="ECO:0000313" key="3">
    <source>
        <dbReference type="EMBL" id="EHO72239.1"/>
    </source>
</evidence>
<comment type="caution">
    <text evidence="3">The sequence shown here is derived from an EMBL/GenBank/DDBJ whole genome shotgun (WGS) entry which is preliminary data.</text>
</comment>
<evidence type="ECO:0000259" key="2">
    <source>
        <dbReference type="Pfam" id="PF01364"/>
    </source>
</evidence>
<feature type="domain" description="Gingipain" evidence="2">
    <location>
        <begin position="430"/>
        <end position="805"/>
    </location>
</feature>
<dbReference type="PATRIC" id="fig|999422.3.peg.977"/>
<sequence>MAMLLLLSLNAQASQRFFNLTYDQVRIDSVLPRFTYSLPLADNYADSVYQVSIVYPEFTEMSRAEVARYKRISDAPLPAMPAIRQFVSFDRKRPTLVVSFLPLVFRDGRYSILASFMLKVESFATAHAKPRSGILPTRTAADRYARQSVLAQGRWVKIRIPASGVYQLTESMIRKAGFTDINKVHLYGYGGHLQREVLTESDLIQYDDLREVPLCVVEGKRLFHGKGPISWASKGASRRLRNPYSDFGYYFLTQSDTPSSTVDSTTFLRDFYPSPDDYHSLYERDAFAWYQGGRNLFDPEAVPVGQTKTILLPKPSQPQHGTLSVAVTAGMKSEVEISLNSRKLGSLSILLGEYDKANEQHASYPFESLGNADTLKIKTISGTVRLDYASIAWEKAFPAPWFKENDFPVPQLVGVIPNQNRHADGQADMVIIIPSSRKLKAQAERLKAFHEQKDGLRVNIVAADELYNEFSSGTPDANAYRRYMKMLYDRATPGDIPRYLLLFGDCLWDNRMLTSAAKGLDPADYLLCYESENSFNAIECFVDDSFFALLDDGEGGALQTHDLPDIAVGRFPVSTANEAKIMVDKTLDYTTNSNAGAWQNTLMFMGDDGNNNLHMDDANTAAEETAKQHPGFLVKKVMWDAYKRGRSATGYTYPDVRKTIIGQQERGALVMDYAGHGSEIQLSHETVLRLNDFASFTNKNLPLWITASCDIMPFDGTTPTIGETALLNERGGAMAFYGTTRTVYAIYNKPMNMAYLKHVLDRPNGIANTLGEAARLARTEMITKGLDLTSNKLQYALLGDPALRLNLPKPQIIIDSINGKAVNATLPVIKAGGMARIAGHIEGMLHFKGIATVTVRDSRELITCRLNDTNEADTAFQYYDRTKVIFMGSDSVRGGKISFTFAVPRDINYSNGRGLINIYALNDDHSLAVHGASDRFLVGGSAETANDSIGPSIYCYLNSPAFENGGRVNTTPYFVAQVADKDGINVSGSGIGHDLELIIDGDMNQTYVLNDYFRYDFGSYTRGYTYYNIPELSPGKHRLQFKAWDILNNSSTAWLDFVVEKGLRPNLFSVALSRNPATTSTQFIINHDRTGSRMDVEIEVFDMSGRLLWRHKEYGVSTSNAYTVDWDLCIDGGSRLKTGVYLYRAKISSDGSEQASKAQKLIVVGNN</sequence>
<dbReference type="CDD" id="cd02258">
    <property type="entry name" value="Peptidase_C25_N"/>
    <property type="match status" value="1"/>
</dbReference>
<dbReference type="HOGENOM" id="CLU_004870_0_0_10"/>
<reference evidence="3 4" key="1">
    <citation type="submission" date="2011-12" db="EMBL/GenBank/DDBJ databases">
        <title>The Genome Sequence of Prevotella maculosa OT 289.</title>
        <authorList>
            <consortium name="The Broad Institute Genome Sequencing Platform"/>
            <person name="Earl A."/>
            <person name="Ward D."/>
            <person name="Feldgarden M."/>
            <person name="Gevers D."/>
            <person name="Izard J."/>
            <person name="Blanton J.M."/>
            <person name="Mathney J."/>
            <person name="Tanner A.C."/>
            <person name="Dewhirst F.E."/>
            <person name="Young S.K."/>
            <person name="Zeng Q."/>
            <person name="Gargeya S."/>
            <person name="Fitzgerald M."/>
            <person name="Haas B."/>
            <person name="Abouelleil A."/>
            <person name="Alvarado L."/>
            <person name="Arachchi H.M."/>
            <person name="Berlin A."/>
            <person name="Chapman S.B."/>
            <person name="Gearin G."/>
            <person name="Goldberg J."/>
            <person name="Griggs A."/>
            <person name="Gujja S."/>
            <person name="Hansen M."/>
            <person name="Heiman D."/>
            <person name="Howarth C."/>
            <person name="Larimer J."/>
            <person name="Lui A."/>
            <person name="MacDonald P.J.P."/>
            <person name="McCowen C."/>
            <person name="Montmayeur A."/>
            <person name="Murphy C."/>
            <person name="Neiman D."/>
            <person name="Pearson M."/>
            <person name="Priest M."/>
            <person name="Roberts A."/>
            <person name="Saif S."/>
            <person name="Shea T."/>
            <person name="Sisk P."/>
            <person name="Stolte C."/>
            <person name="Sykes S."/>
            <person name="Wortman J."/>
            <person name="Nusbaum C."/>
            <person name="Birren B."/>
        </authorList>
    </citation>
    <scope>NUCLEOTIDE SEQUENCE [LARGE SCALE GENOMIC DNA]</scope>
    <source>
        <strain evidence="3 4">OT 289</strain>
    </source>
</reference>
<dbReference type="GO" id="GO:0008234">
    <property type="term" value="F:cysteine-type peptidase activity"/>
    <property type="evidence" value="ECO:0007669"/>
    <property type="project" value="InterPro"/>
</dbReference>
<dbReference type="SUPFAM" id="SSF52129">
    <property type="entry name" value="Caspase-like"/>
    <property type="match status" value="1"/>
</dbReference>
<dbReference type="Proteomes" id="UP000003167">
    <property type="component" value="Unassembled WGS sequence"/>
</dbReference>
<dbReference type="Pfam" id="PF01364">
    <property type="entry name" value="Peptidase_C25"/>
    <property type="match status" value="1"/>
</dbReference>
<proteinExistence type="predicted"/>
<dbReference type="InterPro" id="IPR001769">
    <property type="entry name" value="Gingipain"/>
</dbReference>
<gene>
    <name evidence="3" type="ORF">HMPREF9944_00951</name>
</gene>
<dbReference type="AlphaFoldDB" id="H1HLA7"/>
<evidence type="ECO:0000313" key="4">
    <source>
        <dbReference type="Proteomes" id="UP000003167"/>
    </source>
</evidence>
<dbReference type="Gene3D" id="2.60.40.4070">
    <property type="match status" value="1"/>
</dbReference>
<dbReference type="InterPro" id="IPR029031">
    <property type="entry name" value="Gingipain_N_sf"/>
</dbReference>
<dbReference type="Gene3D" id="3.40.50.1460">
    <property type="match status" value="1"/>
</dbReference>
<dbReference type="InterPro" id="IPR029030">
    <property type="entry name" value="Caspase-like_dom_sf"/>
</dbReference>
<keyword evidence="1" id="KW-0732">Signal</keyword>
<accession>H1HLA7</accession>
<dbReference type="MEROPS" id="C25.004"/>
<name>H1HLA7_9BACT</name>
<protein>
    <recommendedName>
        <fullName evidence="2">Gingipain domain-containing protein</fullName>
    </recommendedName>
</protein>
<dbReference type="NCBIfam" id="NF033707">
    <property type="entry name" value="T9SS_sortase"/>
    <property type="match status" value="1"/>
</dbReference>
<dbReference type="EMBL" id="AGEK01000018">
    <property type="protein sequence ID" value="EHO72239.1"/>
    <property type="molecule type" value="Genomic_DNA"/>
</dbReference>
<organism evidence="3 4">
    <name type="scientific">Segatella maculosa OT 289</name>
    <dbReference type="NCBI Taxonomy" id="999422"/>
    <lineage>
        <taxon>Bacteria</taxon>
        <taxon>Pseudomonadati</taxon>
        <taxon>Bacteroidota</taxon>
        <taxon>Bacteroidia</taxon>
        <taxon>Bacteroidales</taxon>
        <taxon>Prevotellaceae</taxon>
        <taxon>Segatella</taxon>
    </lineage>
</organism>